<dbReference type="EMBL" id="JAMFLZ010000001">
    <property type="protein sequence ID" value="MCL6293777.1"/>
    <property type="molecule type" value="Genomic_DNA"/>
</dbReference>
<evidence type="ECO:0008006" key="4">
    <source>
        <dbReference type="Google" id="ProtNLM"/>
    </source>
</evidence>
<proteinExistence type="predicted"/>
<evidence type="ECO:0000256" key="1">
    <source>
        <dbReference type="SAM" id="SignalP"/>
    </source>
</evidence>
<keyword evidence="1" id="KW-0732">Signal</keyword>
<gene>
    <name evidence="2" type="ORF">M3P09_02155</name>
</gene>
<feature type="chain" id="PRO_5046197851" description="Lipocalin-like domain-containing protein" evidence="1">
    <location>
        <begin position="24"/>
        <end position="133"/>
    </location>
</feature>
<organism evidence="2 3">
    <name type="scientific">Jejuia spongiicola</name>
    <dbReference type="NCBI Taxonomy" id="2942207"/>
    <lineage>
        <taxon>Bacteria</taxon>
        <taxon>Pseudomonadati</taxon>
        <taxon>Bacteroidota</taxon>
        <taxon>Flavobacteriia</taxon>
        <taxon>Flavobacteriales</taxon>
        <taxon>Flavobacteriaceae</taxon>
        <taxon>Jejuia</taxon>
    </lineage>
</organism>
<name>A0ABT0Q9W9_9FLAO</name>
<evidence type="ECO:0000313" key="3">
    <source>
        <dbReference type="Proteomes" id="UP001165381"/>
    </source>
</evidence>
<evidence type="ECO:0000313" key="2">
    <source>
        <dbReference type="EMBL" id="MCL6293777.1"/>
    </source>
</evidence>
<sequence>MKRIIRLSTVTVLISIISFSCKAQQLIGTQQQINTYSIQIIGTWLDEEDNNYKLVFLTNGTCKEYENSELITTYNYSIVSSNCDDYSASNSIYLRWLDDEDSQISCLEILNITDDSLSLMIIDKAERLFFNKQ</sequence>
<feature type="signal peptide" evidence="1">
    <location>
        <begin position="1"/>
        <end position="23"/>
    </location>
</feature>
<dbReference type="PROSITE" id="PS51257">
    <property type="entry name" value="PROKAR_LIPOPROTEIN"/>
    <property type="match status" value="1"/>
</dbReference>
<dbReference type="Proteomes" id="UP001165381">
    <property type="component" value="Unassembled WGS sequence"/>
</dbReference>
<comment type="caution">
    <text evidence="2">The sequence shown here is derived from an EMBL/GenBank/DDBJ whole genome shotgun (WGS) entry which is preliminary data.</text>
</comment>
<dbReference type="RefSeq" id="WP_249971846.1">
    <property type="nucleotide sequence ID" value="NZ_JAMFLZ010000001.1"/>
</dbReference>
<keyword evidence="3" id="KW-1185">Reference proteome</keyword>
<protein>
    <recommendedName>
        <fullName evidence="4">Lipocalin-like domain-containing protein</fullName>
    </recommendedName>
</protein>
<reference evidence="2" key="1">
    <citation type="submission" date="2022-05" db="EMBL/GenBank/DDBJ databases">
        <authorList>
            <person name="Park J.-S."/>
        </authorList>
    </citation>
    <scope>NUCLEOTIDE SEQUENCE</scope>
    <source>
        <strain evidence="2">2012CJ34-3</strain>
    </source>
</reference>
<accession>A0ABT0Q9W9</accession>